<dbReference type="EMBL" id="JARMAB010000044">
    <property type="protein sequence ID" value="MED1205911.1"/>
    <property type="molecule type" value="Genomic_DNA"/>
</dbReference>
<sequence>MKRNTTASETKSCEYCSGKGYFQLILGGSETCPCCDGTGKNKTA</sequence>
<protein>
    <submittedName>
        <fullName evidence="1">YuiA family protein</fullName>
    </submittedName>
</protein>
<proteinExistence type="predicted"/>
<dbReference type="RefSeq" id="WP_198160330.1">
    <property type="nucleotide sequence ID" value="NZ_JARMAB010000044.1"/>
</dbReference>
<comment type="caution">
    <text evidence="1">The sequence shown here is derived from an EMBL/GenBank/DDBJ whole genome shotgun (WGS) entry which is preliminary data.</text>
</comment>
<dbReference type="InterPro" id="IPR035272">
    <property type="entry name" value="DUF5351"/>
</dbReference>
<evidence type="ECO:0000313" key="2">
    <source>
        <dbReference type="Proteomes" id="UP001341444"/>
    </source>
</evidence>
<reference evidence="1 2" key="1">
    <citation type="submission" date="2023-03" db="EMBL/GenBank/DDBJ databases">
        <title>Bacillus Genome Sequencing.</title>
        <authorList>
            <person name="Dunlap C."/>
        </authorList>
    </citation>
    <scope>NUCLEOTIDE SEQUENCE [LARGE SCALE GENOMIC DNA]</scope>
    <source>
        <strain evidence="1 2">B-23453</strain>
    </source>
</reference>
<evidence type="ECO:0000313" key="1">
    <source>
        <dbReference type="EMBL" id="MED1205911.1"/>
    </source>
</evidence>
<keyword evidence="2" id="KW-1185">Reference proteome</keyword>
<organism evidence="1 2">
    <name type="scientific">Heyndrickxia acidicola</name>
    <dbReference type="NCBI Taxonomy" id="209389"/>
    <lineage>
        <taxon>Bacteria</taxon>
        <taxon>Bacillati</taxon>
        <taxon>Bacillota</taxon>
        <taxon>Bacilli</taxon>
        <taxon>Bacillales</taxon>
        <taxon>Bacillaceae</taxon>
        <taxon>Heyndrickxia</taxon>
    </lineage>
</organism>
<dbReference type="Proteomes" id="UP001341444">
    <property type="component" value="Unassembled WGS sequence"/>
</dbReference>
<gene>
    <name evidence="1" type="ORF">P4T90_23030</name>
</gene>
<dbReference type="SUPFAM" id="SSF57938">
    <property type="entry name" value="DnaJ/Hsp40 cysteine-rich domain"/>
    <property type="match status" value="1"/>
</dbReference>
<dbReference type="InterPro" id="IPR036410">
    <property type="entry name" value="HSP_DnaJ_Cys-rich_dom_sf"/>
</dbReference>
<accession>A0ABU6MPK9</accession>
<dbReference type="Pfam" id="PF17302">
    <property type="entry name" value="DUF5351"/>
    <property type="match status" value="1"/>
</dbReference>
<name>A0ABU6MPK9_9BACI</name>